<dbReference type="PANTHER" id="PTHR23253">
    <property type="entry name" value="EUKARYOTIC TRANSLATION INITIATION FACTOR 4 GAMMA"/>
    <property type="match status" value="1"/>
</dbReference>
<evidence type="ECO:0000313" key="10">
    <source>
        <dbReference type="EMBL" id="AOW02343.1"/>
    </source>
</evidence>
<dbReference type="GeneID" id="2909655"/>
<protein>
    <recommendedName>
        <fullName evidence="9">MIF4G domain-containing protein</fullName>
    </recommendedName>
</protein>
<feature type="region of interest" description="Disordered" evidence="8">
    <location>
        <begin position="143"/>
        <end position="294"/>
    </location>
</feature>
<dbReference type="VEuPathDB" id="FungiDB:YALI0_C04620g"/>
<keyword evidence="7" id="KW-0648">Protein biosynthesis</keyword>
<proteinExistence type="inferred from homology"/>
<dbReference type="AlphaFoldDB" id="A0A1D8N9P9"/>
<dbReference type="InterPro" id="IPR003890">
    <property type="entry name" value="MIF4G-like_typ-3"/>
</dbReference>
<feature type="compositionally biased region" description="Low complexity" evidence="8">
    <location>
        <begin position="854"/>
        <end position="872"/>
    </location>
</feature>
<dbReference type="KEGG" id="yli:2909655"/>
<evidence type="ECO:0000256" key="1">
    <source>
        <dbReference type="ARBA" id="ARBA00004496"/>
    </source>
</evidence>
<evidence type="ECO:0000256" key="8">
    <source>
        <dbReference type="SAM" id="MobiDB-lite"/>
    </source>
</evidence>
<organism evidence="10 11">
    <name type="scientific">Yarrowia lipolytica</name>
    <name type="common">Candida lipolytica</name>
    <dbReference type="NCBI Taxonomy" id="4952"/>
    <lineage>
        <taxon>Eukaryota</taxon>
        <taxon>Fungi</taxon>
        <taxon>Dikarya</taxon>
        <taxon>Ascomycota</taxon>
        <taxon>Saccharomycotina</taxon>
        <taxon>Dipodascomycetes</taxon>
        <taxon>Dipodascales</taxon>
        <taxon>Dipodascales incertae sedis</taxon>
        <taxon>Yarrowia</taxon>
    </lineage>
</organism>
<feature type="compositionally biased region" description="Polar residues" evidence="8">
    <location>
        <begin position="1"/>
        <end position="13"/>
    </location>
</feature>
<dbReference type="FunFam" id="1.25.40.180:FF:000020">
    <property type="entry name" value="Eukaryotic translation initiation factor subunit"/>
    <property type="match status" value="1"/>
</dbReference>
<dbReference type="GO" id="GO:0010494">
    <property type="term" value="C:cytoplasmic stress granule"/>
    <property type="evidence" value="ECO:0007669"/>
    <property type="project" value="UniProtKB-ARBA"/>
</dbReference>
<gene>
    <name evidence="10" type="ORF">YALI1_C06137g</name>
</gene>
<dbReference type="InterPro" id="IPR036211">
    <property type="entry name" value="eIF4G_eIF4E-bd_sf"/>
</dbReference>
<feature type="region of interest" description="Disordered" evidence="8">
    <location>
        <begin position="365"/>
        <end position="522"/>
    </location>
</feature>
<dbReference type="SMART" id="SM00543">
    <property type="entry name" value="MIF4G"/>
    <property type="match status" value="1"/>
</dbReference>
<dbReference type="Gene3D" id="1.25.40.180">
    <property type="match status" value="1"/>
</dbReference>
<comment type="subcellular location">
    <subcellularLocation>
        <location evidence="1">Cytoplasm</location>
    </subcellularLocation>
</comment>
<feature type="compositionally biased region" description="Polar residues" evidence="8">
    <location>
        <begin position="873"/>
        <end position="887"/>
    </location>
</feature>
<dbReference type="InterPro" id="IPR022745">
    <property type="entry name" value="eIF4G1_eIF4E-bd"/>
</dbReference>
<dbReference type="OMA" id="IANQSQW"/>
<dbReference type="Proteomes" id="UP000182444">
    <property type="component" value="Chromosome 1C"/>
</dbReference>
<dbReference type="Pfam" id="PF12152">
    <property type="entry name" value="eIF_4G1"/>
    <property type="match status" value="1"/>
</dbReference>
<dbReference type="SUPFAM" id="SSF48371">
    <property type="entry name" value="ARM repeat"/>
    <property type="match status" value="1"/>
</dbReference>
<comment type="similarity">
    <text evidence="2">Belongs to the eukaryotic initiation factor 4G family.</text>
</comment>
<dbReference type="eggNOG" id="KOG0401">
    <property type="taxonomic scope" value="Eukaryota"/>
</dbReference>
<feature type="compositionally biased region" description="Basic and acidic residues" evidence="8">
    <location>
        <begin position="144"/>
        <end position="253"/>
    </location>
</feature>
<keyword evidence="6" id="KW-0694">RNA-binding</keyword>
<evidence type="ECO:0000256" key="3">
    <source>
        <dbReference type="ARBA" id="ARBA00022490"/>
    </source>
</evidence>
<sequence length="919" mass="101713">MSYTYNNGAYSPRNNQPGTPNQGQQHMAYSPAAMYNGGYGYVDMTQMQGQYYPPQEGMSPGAQYAQPYGSPHHTHSPLTIMDPVTHRPIVTPGSNTGTPTGPNATLASPKPNSPRVAHRRTDSSNPAGDSIKANFMAQVLAAKAKKEAAEKGTEKKEEVKEEKKEEPKPETKPEEEVKKEEPKKEEPKKEEPKKEEPKKEEPKEDQKEEVKEELKETPKEDAKPVEAEKPKEDVKEEAKPVEAEKPAETKLEEESSAPAQEEKVEKKVEIVEPPKEPSAEGEPTEDASESTPNPVEKIAETMRLKKRFAHSWNNATPLTAEEITTKVTYPESVTKSLMEVSPAPTFRYSLDFLLQFQPLVTEQPPSGLEGAKAITEDCKGSKAPRASSRGSGGGPNQQMGSFSNFGRGGPGGPSGRGMPRMGSSSNMRGDHGGHHQSHRGGDRGDREGGGRSTRNNSSRNRRNPSNRERYPPQGANQEIIEYVPPPPKSENSWAAKRLAAKKETSTPPPAESEPAEEETPRIPPDVVQKKVNSMLNKMTLEKFDKISDQILEIASQSKHEHDGRTLRQVLELTFAKATDEAHWASMYARFCKKTMVTVDPDIYDDDVKDKNGEYVRGGALYRKYLLNRCQDEFEKGWEDKLPTNEDGSPMDPDNATPEYDKAVVAKRRGLGLMVFIGELFMLNMLSENIMRSCLTRLISPKDGASEETIESLCKLTSTVGLRMDQSPNSKEFMDMFFQRLTDTKNSGTLPSRLKFKILDLLEMRAGGWKQSNDQGPKTISEIQDEAAAAKEKQQQQQDRDRSHRGGNRRSGHPMGGRSESYRGGNERDRNTNSLNTGDLKQFGKIRSDSSNTFGPPSSMMGRGGSNASRNSSQTSLQQQGRQNSSSPGIPLSKDSSRASSKRGNIFEHLMGDGEGEEEN</sequence>
<keyword evidence="5" id="KW-0597">Phosphoprotein</keyword>
<dbReference type="RefSeq" id="XP_501450.3">
    <property type="nucleotide sequence ID" value="XM_501450.3"/>
</dbReference>
<feature type="region of interest" description="Disordered" evidence="8">
    <location>
        <begin position="785"/>
        <end position="919"/>
    </location>
</feature>
<dbReference type="Gene3D" id="1.20.970.30">
    <property type="entry name" value="eIF4G, eIF4E-binding domain"/>
    <property type="match status" value="1"/>
</dbReference>
<evidence type="ECO:0000259" key="9">
    <source>
        <dbReference type="SMART" id="SM00543"/>
    </source>
</evidence>
<dbReference type="GO" id="GO:0016281">
    <property type="term" value="C:eukaryotic translation initiation factor 4F complex"/>
    <property type="evidence" value="ECO:0007669"/>
    <property type="project" value="TreeGrafter"/>
</dbReference>
<dbReference type="PANTHER" id="PTHR23253:SF9">
    <property type="entry name" value="EUKARYOTIC TRANSLATION INITIATION FACTOR 4 GAMMA 2"/>
    <property type="match status" value="1"/>
</dbReference>
<evidence type="ECO:0000256" key="7">
    <source>
        <dbReference type="ARBA" id="ARBA00022917"/>
    </source>
</evidence>
<dbReference type="GO" id="GO:0003729">
    <property type="term" value="F:mRNA binding"/>
    <property type="evidence" value="ECO:0007669"/>
    <property type="project" value="TreeGrafter"/>
</dbReference>
<feature type="domain" description="MIF4G" evidence="9">
    <location>
        <begin position="528"/>
        <end position="767"/>
    </location>
</feature>
<name>A0A1D8N9P9_YARLL</name>
<evidence type="ECO:0000313" key="11">
    <source>
        <dbReference type="Proteomes" id="UP000182444"/>
    </source>
</evidence>
<feature type="compositionally biased region" description="Basic and acidic residues" evidence="8">
    <location>
        <begin position="260"/>
        <end position="278"/>
    </location>
</feature>
<keyword evidence="4" id="KW-0396">Initiation factor</keyword>
<dbReference type="InterPro" id="IPR016024">
    <property type="entry name" value="ARM-type_fold"/>
</dbReference>
<reference evidence="10 11" key="1">
    <citation type="journal article" date="2016" name="PLoS ONE">
        <title>Sequence Assembly of Yarrowia lipolytica Strain W29/CLIB89 Shows Transposable Element Diversity.</title>
        <authorList>
            <person name="Magnan C."/>
            <person name="Yu J."/>
            <person name="Chang I."/>
            <person name="Jahn E."/>
            <person name="Kanomata Y."/>
            <person name="Wu J."/>
            <person name="Zeller M."/>
            <person name="Oakes M."/>
            <person name="Baldi P."/>
            <person name="Sandmeyer S."/>
        </authorList>
    </citation>
    <scope>NUCLEOTIDE SEQUENCE [LARGE SCALE GENOMIC DNA]</scope>
    <source>
        <strain evidence="11">CLIB89(W29)</strain>
    </source>
</reference>
<feature type="compositionally biased region" description="Low complexity" evidence="8">
    <location>
        <begin position="416"/>
        <end position="427"/>
    </location>
</feature>
<dbReference type="EMBL" id="CP017555">
    <property type="protein sequence ID" value="AOW02343.1"/>
    <property type="molecule type" value="Genomic_DNA"/>
</dbReference>
<feature type="compositionally biased region" description="Low complexity" evidence="8">
    <location>
        <begin position="14"/>
        <end position="25"/>
    </location>
</feature>
<evidence type="ECO:0000256" key="6">
    <source>
        <dbReference type="ARBA" id="ARBA00022884"/>
    </source>
</evidence>
<evidence type="ECO:0000256" key="4">
    <source>
        <dbReference type="ARBA" id="ARBA00022540"/>
    </source>
</evidence>
<evidence type="ECO:0000256" key="5">
    <source>
        <dbReference type="ARBA" id="ARBA00022553"/>
    </source>
</evidence>
<evidence type="ECO:0000256" key="2">
    <source>
        <dbReference type="ARBA" id="ARBA00005775"/>
    </source>
</evidence>
<accession>A0A1D8N9P9</accession>
<keyword evidence="3" id="KW-0963">Cytoplasm</keyword>
<feature type="compositionally biased region" description="Basic and acidic residues" evidence="8">
    <location>
        <begin position="428"/>
        <end position="449"/>
    </location>
</feature>
<feature type="region of interest" description="Disordered" evidence="8">
    <location>
        <begin position="1"/>
        <end position="26"/>
    </location>
</feature>
<dbReference type="GO" id="GO:0003743">
    <property type="term" value="F:translation initiation factor activity"/>
    <property type="evidence" value="ECO:0007669"/>
    <property type="project" value="UniProtKB-KW"/>
</dbReference>
<feature type="compositionally biased region" description="Gly residues" evidence="8">
    <location>
        <begin position="406"/>
        <end position="415"/>
    </location>
</feature>
<feature type="compositionally biased region" description="Low complexity" evidence="8">
    <location>
        <begin position="91"/>
        <end position="105"/>
    </location>
</feature>
<feature type="region of interest" description="Disordered" evidence="8">
    <location>
        <begin position="85"/>
        <end position="131"/>
    </location>
</feature>
<dbReference type="Pfam" id="PF02854">
    <property type="entry name" value="MIF4G"/>
    <property type="match status" value="1"/>
</dbReference>
<feature type="compositionally biased region" description="Basic and acidic residues" evidence="8">
    <location>
        <begin position="787"/>
        <end position="803"/>
    </location>
</feature>
<dbReference type="VEuPathDB" id="FungiDB:YALI1_C06137g"/>